<dbReference type="PANTHER" id="PTHR14255">
    <property type="entry name" value="CEREBLON"/>
    <property type="match status" value="1"/>
</dbReference>
<feature type="transmembrane region" description="Helical" evidence="6">
    <location>
        <begin position="390"/>
        <end position="409"/>
    </location>
</feature>
<dbReference type="GO" id="GO:0016020">
    <property type="term" value="C:membrane"/>
    <property type="evidence" value="ECO:0007669"/>
    <property type="project" value="UniProtKB-SubCell"/>
</dbReference>
<accession>A0AAP0KX09</accession>
<keyword evidence="5 6" id="KW-0472">Membrane</keyword>
<evidence type="ECO:0000256" key="3">
    <source>
        <dbReference type="ARBA" id="ARBA00022692"/>
    </source>
</evidence>
<feature type="transmembrane region" description="Helical" evidence="6">
    <location>
        <begin position="245"/>
        <end position="261"/>
    </location>
</feature>
<dbReference type="EMBL" id="JBBNAG010000002">
    <property type="protein sequence ID" value="KAK9158759.1"/>
    <property type="molecule type" value="Genomic_DNA"/>
</dbReference>
<protein>
    <recommendedName>
        <fullName evidence="9">Sulfite exporter TauE/SafE family protein</fullName>
    </recommendedName>
</protein>
<feature type="transmembrane region" description="Helical" evidence="6">
    <location>
        <begin position="111"/>
        <end position="129"/>
    </location>
</feature>
<keyword evidence="3 6" id="KW-0812">Transmembrane</keyword>
<proteinExistence type="inferred from homology"/>
<evidence type="ECO:0008006" key="9">
    <source>
        <dbReference type="Google" id="ProtNLM"/>
    </source>
</evidence>
<dbReference type="GO" id="GO:0016567">
    <property type="term" value="P:protein ubiquitination"/>
    <property type="evidence" value="ECO:0007669"/>
    <property type="project" value="TreeGrafter"/>
</dbReference>
<feature type="transmembrane region" description="Helical" evidence="6">
    <location>
        <begin position="149"/>
        <end position="182"/>
    </location>
</feature>
<feature type="transmembrane region" description="Helical" evidence="6">
    <location>
        <begin position="71"/>
        <end position="99"/>
    </location>
</feature>
<evidence type="ECO:0000256" key="2">
    <source>
        <dbReference type="ARBA" id="ARBA00009142"/>
    </source>
</evidence>
<evidence type="ECO:0000256" key="6">
    <source>
        <dbReference type="SAM" id="Phobius"/>
    </source>
</evidence>
<dbReference type="AlphaFoldDB" id="A0AAP0KX09"/>
<feature type="transmembrane region" description="Helical" evidence="6">
    <location>
        <begin position="317"/>
        <end position="340"/>
    </location>
</feature>
<sequence>MGTRGFLLYLIISGFSLAILCTFFLNNINAPRSLASSLNQNNLSSTPAHLNKHSSSNQKVWPKLEFGWRSVLATLICFLGSAFGTIGGVGGGGIFVPMLNLIVGFDTKSSAAISKCIIMGASASSVWYSLMVPHPSKEAPIIDYDLSLFFQPVLLLGITIGVTLSIAFPFWLITILIVILFLGTSSRSFYKGIEMWKQETILNKELKKQQDGSNVSTNTDYHVLGSREEKSASEMMKFNLRWKKFIILVSVWVAFILLQIIKSKTVSCSILFWVVNALQIPIAILVFGYEAVRLWRENKKRKMNGNMESVCEATIDWTPLNIAFCAFCGTMGGIVGGLLGSGSGFVQGPLLLELGVIPQVASATATFVMFFSSSLSVVEFYLLKRFPIPYTSYLILVSVIAGFLGQLLVTKLVKFFGRASIIVLILSAVIFASALTMGVDGIKQSLNMIEKHEYMGFLSLCDRS</sequence>
<name>A0AAP0KX09_9MAGN</name>
<evidence type="ECO:0000313" key="8">
    <source>
        <dbReference type="Proteomes" id="UP001419268"/>
    </source>
</evidence>
<evidence type="ECO:0000256" key="1">
    <source>
        <dbReference type="ARBA" id="ARBA00004141"/>
    </source>
</evidence>
<gene>
    <name evidence="7" type="ORF">Scep_005333</name>
</gene>
<evidence type="ECO:0000256" key="5">
    <source>
        <dbReference type="ARBA" id="ARBA00023136"/>
    </source>
</evidence>
<keyword evidence="4 6" id="KW-1133">Transmembrane helix</keyword>
<dbReference type="Proteomes" id="UP001419268">
    <property type="component" value="Unassembled WGS sequence"/>
</dbReference>
<comment type="caution">
    <text evidence="7">The sequence shown here is derived from an EMBL/GenBank/DDBJ whole genome shotgun (WGS) entry which is preliminary data.</text>
</comment>
<feature type="transmembrane region" description="Helical" evidence="6">
    <location>
        <begin position="360"/>
        <end position="383"/>
    </location>
</feature>
<comment type="similarity">
    <text evidence="2">Belongs to the 4-toluene sulfonate uptake permease (TSUP) (TC 2.A.102) family.</text>
</comment>
<dbReference type="PANTHER" id="PTHR14255:SF5">
    <property type="entry name" value="SULFITE EXPORTER TAUE_SAFE FAMILY PROTEIN 4"/>
    <property type="match status" value="1"/>
</dbReference>
<evidence type="ECO:0000256" key="4">
    <source>
        <dbReference type="ARBA" id="ARBA00022989"/>
    </source>
</evidence>
<reference evidence="7 8" key="1">
    <citation type="submission" date="2024-01" db="EMBL/GenBank/DDBJ databases">
        <title>Genome assemblies of Stephania.</title>
        <authorList>
            <person name="Yang L."/>
        </authorList>
    </citation>
    <scope>NUCLEOTIDE SEQUENCE [LARGE SCALE GENOMIC DNA]</scope>
    <source>
        <strain evidence="7">JXDWG</strain>
        <tissue evidence="7">Leaf</tissue>
    </source>
</reference>
<organism evidence="7 8">
    <name type="scientific">Stephania cephalantha</name>
    <dbReference type="NCBI Taxonomy" id="152367"/>
    <lineage>
        <taxon>Eukaryota</taxon>
        <taxon>Viridiplantae</taxon>
        <taxon>Streptophyta</taxon>
        <taxon>Embryophyta</taxon>
        <taxon>Tracheophyta</taxon>
        <taxon>Spermatophyta</taxon>
        <taxon>Magnoliopsida</taxon>
        <taxon>Ranunculales</taxon>
        <taxon>Menispermaceae</taxon>
        <taxon>Menispermoideae</taxon>
        <taxon>Cissampelideae</taxon>
        <taxon>Stephania</taxon>
    </lineage>
</organism>
<feature type="transmembrane region" description="Helical" evidence="6">
    <location>
        <begin position="273"/>
        <end position="296"/>
    </location>
</feature>
<dbReference type="InterPro" id="IPR002781">
    <property type="entry name" value="TM_pro_TauE-like"/>
</dbReference>
<keyword evidence="8" id="KW-1185">Reference proteome</keyword>
<feature type="transmembrane region" description="Helical" evidence="6">
    <location>
        <begin position="7"/>
        <end position="25"/>
    </location>
</feature>
<dbReference type="GO" id="GO:0031464">
    <property type="term" value="C:Cul4A-RING E3 ubiquitin ligase complex"/>
    <property type="evidence" value="ECO:0007669"/>
    <property type="project" value="TreeGrafter"/>
</dbReference>
<comment type="subcellular location">
    <subcellularLocation>
        <location evidence="1">Membrane</location>
        <topology evidence="1">Multi-pass membrane protein</topology>
    </subcellularLocation>
</comment>
<dbReference type="Pfam" id="PF01925">
    <property type="entry name" value="TauE"/>
    <property type="match status" value="1"/>
</dbReference>
<feature type="transmembrane region" description="Helical" evidence="6">
    <location>
        <begin position="415"/>
        <end position="439"/>
    </location>
</feature>
<evidence type="ECO:0000313" key="7">
    <source>
        <dbReference type="EMBL" id="KAK9158759.1"/>
    </source>
</evidence>